<reference evidence="3" key="3">
    <citation type="submission" date="2016-03" db="UniProtKB">
        <authorList>
            <consortium name="EnsemblProtists"/>
        </authorList>
    </citation>
    <scope>IDENTIFICATION</scope>
</reference>
<sequence length="216" mass="24922">MSGEHGGAQDPSELDGRRMDIDMAYDILGFEKYDVPTRKDVTTRRVDESSCWYRERMKIHHPDKSGDAGNKVAMMLNQARDFLSAVLSDEPCDQLNAPRLPERYLHLVIKHLDKEIELRVSSESLVGQVKETIASEVQVPAQEQRLYSVHSGIELHDLRRLGSYSWMLPKPMLKDILRSKPSHANLQQHEVENAFSIFTEEMYLRVRCCCHKQVLM</sequence>
<dbReference type="InterPro" id="IPR000626">
    <property type="entry name" value="Ubiquitin-like_dom"/>
</dbReference>
<dbReference type="SUPFAM" id="SSF46565">
    <property type="entry name" value="Chaperone J-domain"/>
    <property type="match status" value="1"/>
</dbReference>
<feature type="domain" description="Ubiquitin-like" evidence="1">
    <location>
        <begin position="105"/>
        <end position="165"/>
    </location>
</feature>
<dbReference type="InterPro" id="IPR036869">
    <property type="entry name" value="J_dom_sf"/>
</dbReference>
<protein>
    <recommendedName>
        <fullName evidence="1">Ubiquitin-like domain-containing protein</fullName>
    </recommendedName>
</protein>
<evidence type="ECO:0000313" key="2">
    <source>
        <dbReference type="EMBL" id="EKX55212.1"/>
    </source>
</evidence>
<keyword evidence="4" id="KW-1185">Reference proteome</keyword>
<reference evidence="2 4" key="1">
    <citation type="journal article" date="2012" name="Nature">
        <title>Algal genomes reveal evolutionary mosaicism and the fate of nucleomorphs.</title>
        <authorList>
            <consortium name="DOE Joint Genome Institute"/>
            <person name="Curtis B.A."/>
            <person name="Tanifuji G."/>
            <person name="Burki F."/>
            <person name="Gruber A."/>
            <person name="Irimia M."/>
            <person name="Maruyama S."/>
            <person name="Arias M.C."/>
            <person name="Ball S.G."/>
            <person name="Gile G.H."/>
            <person name="Hirakawa Y."/>
            <person name="Hopkins J.F."/>
            <person name="Kuo A."/>
            <person name="Rensing S.A."/>
            <person name="Schmutz J."/>
            <person name="Symeonidi A."/>
            <person name="Elias M."/>
            <person name="Eveleigh R.J."/>
            <person name="Herman E.K."/>
            <person name="Klute M.J."/>
            <person name="Nakayama T."/>
            <person name="Obornik M."/>
            <person name="Reyes-Prieto A."/>
            <person name="Armbrust E.V."/>
            <person name="Aves S.J."/>
            <person name="Beiko R.G."/>
            <person name="Coutinho P."/>
            <person name="Dacks J.B."/>
            <person name="Durnford D.G."/>
            <person name="Fast N.M."/>
            <person name="Green B.R."/>
            <person name="Grisdale C.J."/>
            <person name="Hempel F."/>
            <person name="Henrissat B."/>
            <person name="Hoppner M.P."/>
            <person name="Ishida K."/>
            <person name="Kim E."/>
            <person name="Koreny L."/>
            <person name="Kroth P.G."/>
            <person name="Liu Y."/>
            <person name="Malik S.B."/>
            <person name="Maier U.G."/>
            <person name="McRose D."/>
            <person name="Mock T."/>
            <person name="Neilson J.A."/>
            <person name="Onodera N.T."/>
            <person name="Poole A.M."/>
            <person name="Pritham E.J."/>
            <person name="Richards T.A."/>
            <person name="Rocap G."/>
            <person name="Roy S.W."/>
            <person name="Sarai C."/>
            <person name="Schaack S."/>
            <person name="Shirato S."/>
            <person name="Slamovits C.H."/>
            <person name="Spencer D.F."/>
            <person name="Suzuki S."/>
            <person name="Worden A.Z."/>
            <person name="Zauner S."/>
            <person name="Barry K."/>
            <person name="Bell C."/>
            <person name="Bharti A.K."/>
            <person name="Crow J.A."/>
            <person name="Grimwood J."/>
            <person name="Kramer R."/>
            <person name="Lindquist E."/>
            <person name="Lucas S."/>
            <person name="Salamov A."/>
            <person name="McFadden G.I."/>
            <person name="Lane C.E."/>
            <person name="Keeling P.J."/>
            <person name="Gray M.W."/>
            <person name="Grigoriev I.V."/>
            <person name="Archibald J.M."/>
        </authorList>
    </citation>
    <scope>NUCLEOTIDE SEQUENCE</scope>
    <source>
        <strain evidence="2 4">CCMP2712</strain>
    </source>
</reference>
<evidence type="ECO:0000313" key="3">
    <source>
        <dbReference type="EnsemblProtists" id="EKX55212"/>
    </source>
</evidence>
<dbReference type="Proteomes" id="UP000011087">
    <property type="component" value="Unassembled WGS sequence"/>
</dbReference>
<dbReference type="KEGG" id="gtt:GUITHDRAFT_131466"/>
<evidence type="ECO:0000313" key="4">
    <source>
        <dbReference type="Proteomes" id="UP000011087"/>
    </source>
</evidence>
<proteinExistence type="predicted"/>
<dbReference type="Pfam" id="PF00240">
    <property type="entry name" value="ubiquitin"/>
    <property type="match status" value="1"/>
</dbReference>
<organism evidence="2">
    <name type="scientific">Guillardia theta (strain CCMP2712)</name>
    <name type="common">Cryptophyte</name>
    <dbReference type="NCBI Taxonomy" id="905079"/>
    <lineage>
        <taxon>Eukaryota</taxon>
        <taxon>Cryptophyceae</taxon>
        <taxon>Pyrenomonadales</taxon>
        <taxon>Geminigeraceae</taxon>
        <taxon>Guillardia</taxon>
    </lineage>
</organism>
<dbReference type="InterPro" id="IPR029071">
    <property type="entry name" value="Ubiquitin-like_domsf"/>
</dbReference>
<dbReference type="HOGENOM" id="CLU_1279765_0_0_1"/>
<evidence type="ECO:0000259" key="1">
    <source>
        <dbReference type="PROSITE" id="PS50053"/>
    </source>
</evidence>
<dbReference type="SUPFAM" id="SSF54236">
    <property type="entry name" value="Ubiquitin-like"/>
    <property type="match status" value="1"/>
</dbReference>
<name>L1K3Q9_GUITC</name>
<dbReference type="PROSITE" id="PS50053">
    <property type="entry name" value="UBIQUITIN_2"/>
    <property type="match status" value="1"/>
</dbReference>
<dbReference type="GeneID" id="17311972"/>
<dbReference type="Gene3D" id="1.10.287.110">
    <property type="entry name" value="DnaJ domain"/>
    <property type="match status" value="1"/>
</dbReference>
<reference evidence="4" key="2">
    <citation type="submission" date="2012-11" db="EMBL/GenBank/DDBJ databases">
        <authorList>
            <person name="Kuo A."/>
            <person name="Curtis B.A."/>
            <person name="Tanifuji G."/>
            <person name="Burki F."/>
            <person name="Gruber A."/>
            <person name="Irimia M."/>
            <person name="Maruyama S."/>
            <person name="Arias M.C."/>
            <person name="Ball S.G."/>
            <person name="Gile G.H."/>
            <person name="Hirakawa Y."/>
            <person name="Hopkins J.F."/>
            <person name="Rensing S.A."/>
            <person name="Schmutz J."/>
            <person name="Symeonidi A."/>
            <person name="Elias M."/>
            <person name="Eveleigh R.J."/>
            <person name="Herman E.K."/>
            <person name="Klute M.J."/>
            <person name="Nakayama T."/>
            <person name="Obornik M."/>
            <person name="Reyes-Prieto A."/>
            <person name="Armbrust E.V."/>
            <person name="Aves S.J."/>
            <person name="Beiko R.G."/>
            <person name="Coutinho P."/>
            <person name="Dacks J.B."/>
            <person name="Durnford D.G."/>
            <person name="Fast N.M."/>
            <person name="Green B.R."/>
            <person name="Grisdale C."/>
            <person name="Hempe F."/>
            <person name="Henrissat B."/>
            <person name="Hoppner M.P."/>
            <person name="Ishida K.-I."/>
            <person name="Kim E."/>
            <person name="Koreny L."/>
            <person name="Kroth P.G."/>
            <person name="Liu Y."/>
            <person name="Malik S.-B."/>
            <person name="Maier U.G."/>
            <person name="McRose D."/>
            <person name="Mock T."/>
            <person name="Neilson J.A."/>
            <person name="Onodera N.T."/>
            <person name="Poole A.M."/>
            <person name="Pritham E.J."/>
            <person name="Richards T.A."/>
            <person name="Rocap G."/>
            <person name="Roy S.W."/>
            <person name="Sarai C."/>
            <person name="Schaack S."/>
            <person name="Shirato S."/>
            <person name="Slamovits C.H."/>
            <person name="Spencer D.F."/>
            <person name="Suzuki S."/>
            <person name="Worden A.Z."/>
            <person name="Zauner S."/>
            <person name="Barry K."/>
            <person name="Bell C."/>
            <person name="Bharti A.K."/>
            <person name="Crow J.A."/>
            <person name="Grimwood J."/>
            <person name="Kramer R."/>
            <person name="Lindquist E."/>
            <person name="Lucas S."/>
            <person name="Salamov A."/>
            <person name="McFadden G.I."/>
            <person name="Lane C.E."/>
            <person name="Keeling P.J."/>
            <person name="Gray M.W."/>
            <person name="Grigoriev I.V."/>
            <person name="Archibald J.M."/>
        </authorList>
    </citation>
    <scope>NUCLEOTIDE SEQUENCE</scope>
    <source>
        <strain evidence="4">CCMP2712</strain>
    </source>
</reference>
<dbReference type="PaxDb" id="55529-EKX55212"/>
<dbReference type="EnsemblProtists" id="EKX55212">
    <property type="protein sequence ID" value="EKX55212"/>
    <property type="gene ID" value="GUITHDRAFT_131466"/>
</dbReference>
<gene>
    <name evidence="2" type="ORF">GUITHDRAFT_131466</name>
</gene>
<dbReference type="EMBL" id="JH992965">
    <property type="protein sequence ID" value="EKX55212.1"/>
    <property type="molecule type" value="Genomic_DNA"/>
</dbReference>
<dbReference type="RefSeq" id="XP_005842192.1">
    <property type="nucleotide sequence ID" value="XM_005842135.1"/>
</dbReference>
<accession>L1K3Q9</accession>
<dbReference type="AlphaFoldDB" id="L1K3Q9"/>
<dbReference type="Gene3D" id="3.10.20.90">
    <property type="entry name" value="Phosphatidylinositol 3-kinase Catalytic Subunit, Chain A, domain 1"/>
    <property type="match status" value="1"/>
</dbReference>